<dbReference type="InterPro" id="IPR050645">
    <property type="entry name" value="Histidine_acid_phosphatase"/>
</dbReference>
<dbReference type="PANTHER" id="PTHR11567:SF210">
    <property type="entry name" value="ACID PHOSPHATASE 5-RELATED"/>
    <property type="match status" value="1"/>
</dbReference>
<dbReference type="AlphaFoldDB" id="A0AAN5CWP2"/>
<dbReference type="PANTHER" id="PTHR11567">
    <property type="entry name" value="ACID PHOSPHATASE-RELATED"/>
    <property type="match status" value="1"/>
</dbReference>
<protein>
    <submittedName>
        <fullName evidence="2">Uncharacterized protein</fullName>
    </submittedName>
</protein>
<dbReference type="InterPro" id="IPR029033">
    <property type="entry name" value="His_PPase_superfam"/>
</dbReference>
<dbReference type="InterPro" id="IPR000560">
    <property type="entry name" value="His_Pase_clade-2"/>
</dbReference>
<gene>
    <name evidence="2" type="ORF">PMAYCL1PPCAC_22189</name>
</gene>
<evidence type="ECO:0000313" key="3">
    <source>
        <dbReference type="Proteomes" id="UP001328107"/>
    </source>
</evidence>
<dbReference type="Gene3D" id="3.40.50.1240">
    <property type="entry name" value="Phosphoglycerate mutase-like"/>
    <property type="match status" value="1"/>
</dbReference>
<dbReference type="CDD" id="cd07061">
    <property type="entry name" value="HP_HAP_like"/>
    <property type="match status" value="1"/>
</dbReference>
<feature type="non-terminal residue" evidence="2">
    <location>
        <position position="1"/>
    </location>
</feature>
<dbReference type="Proteomes" id="UP001328107">
    <property type="component" value="Unassembled WGS sequence"/>
</dbReference>
<keyword evidence="3" id="KW-1185">Reference proteome</keyword>
<dbReference type="EMBL" id="BTRK01000005">
    <property type="protein sequence ID" value="GMR51994.1"/>
    <property type="molecule type" value="Genomic_DNA"/>
</dbReference>
<evidence type="ECO:0000313" key="2">
    <source>
        <dbReference type="EMBL" id="GMR51994.1"/>
    </source>
</evidence>
<evidence type="ECO:0000256" key="1">
    <source>
        <dbReference type="ARBA" id="ARBA00005375"/>
    </source>
</evidence>
<accession>A0AAN5CWP2</accession>
<feature type="non-terminal residue" evidence="2">
    <location>
        <position position="289"/>
    </location>
</feature>
<comment type="similarity">
    <text evidence="1">Belongs to the histidine acid phosphatase family.</text>
</comment>
<dbReference type="Pfam" id="PF00328">
    <property type="entry name" value="His_Phos_2"/>
    <property type="match status" value="1"/>
</dbReference>
<comment type="caution">
    <text evidence="2">The sequence shown here is derived from an EMBL/GenBank/DDBJ whole genome shotgun (WGS) entry which is preliminary data.</text>
</comment>
<reference evidence="3" key="1">
    <citation type="submission" date="2022-10" db="EMBL/GenBank/DDBJ databases">
        <title>Genome assembly of Pristionchus species.</title>
        <authorList>
            <person name="Yoshida K."/>
            <person name="Sommer R.J."/>
        </authorList>
    </citation>
    <scope>NUCLEOTIDE SEQUENCE [LARGE SCALE GENOMIC DNA]</scope>
    <source>
        <strain evidence="3">RS5460</strain>
    </source>
</reference>
<dbReference type="GO" id="GO:0016791">
    <property type="term" value="F:phosphatase activity"/>
    <property type="evidence" value="ECO:0007669"/>
    <property type="project" value="TreeGrafter"/>
</dbReference>
<dbReference type="SUPFAM" id="SSF53254">
    <property type="entry name" value="Phosphoglycerate mutase-like"/>
    <property type="match status" value="1"/>
</dbReference>
<name>A0AAN5CWP2_9BILA</name>
<proteinExistence type="inferred from homology"/>
<sequence length="289" mass="32186">QVSVRSFDSTICLQSALSNLAGFYTDEPVALDAVLPKWPTGWTPVPVHTKTKEDDNELDPAANCPKADKLRKSREKTMAFQDFLASNWNLFALLAQNGGQGPVETKFSVLSDWYDTVMIEKEQFNLTLPDWITDDVYKQLKAAFLAGNDFTNGAEGFGQTQDDELAKLRGGFLLEEWRSNLVHASVGKKKKYHAYSAKDHTVMALLMTLGAKKSVLGDDIPPYGATLINELWKKKTEYYVKFLFLDSASSTAPRAITRLINACPDDADLCPLQQFLDNAIKFAVTDETV</sequence>
<organism evidence="2 3">
    <name type="scientific">Pristionchus mayeri</name>
    <dbReference type="NCBI Taxonomy" id="1317129"/>
    <lineage>
        <taxon>Eukaryota</taxon>
        <taxon>Metazoa</taxon>
        <taxon>Ecdysozoa</taxon>
        <taxon>Nematoda</taxon>
        <taxon>Chromadorea</taxon>
        <taxon>Rhabditida</taxon>
        <taxon>Rhabditina</taxon>
        <taxon>Diplogasteromorpha</taxon>
        <taxon>Diplogasteroidea</taxon>
        <taxon>Neodiplogasteridae</taxon>
        <taxon>Pristionchus</taxon>
    </lineage>
</organism>